<sequence>MCRLLGKFTSLKPWTFFKWLFHSSLPKYMFLQLHNILDYSSFLQFLPFLLISFPSHGHSDLNTCGGK</sequence>
<dbReference type="Proteomes" id="UP000230069">
    <property type="component" value="Unassembled WGS sequence"/>
</dbReference>
<keyword evidence="2" id="KW-1185">Reference proteome</keyword>
<dbReference type="AlphaFoldDB" id="A0A2G5DQX7"/>
<protein>
    <submittedName>
        <fullName evidence="1">Uncharacterized protein</fullName>
    </submittedName>
</protein>
<dbReference type="EMBL" id="KZ305033">
    <property type="protein sequence ID" value="PIA45925.1"/>
    <property type="molecule type" value="Genomic_DNA"/>
</dbReference>
<evidence type="ECO:0000313" key="2">
    <source>
        <dbReference type="Proteomes" id="UP000230069"/>
    </source>
</evidence>
<dbReference type="InParanoid" id="A0A2G5DQX7"/>
<proteinExistence type="predicted"/>
<gene>
    <name evidence="1" type="ORF">AQUCO_01600282v1</name>
</gene>
<organism evidence="1 2">
    <name type="scientific">Aquilegia coerulea</name>
    <name type="common">Rocky mountain columbine</name>
    <dbReference type="NCBI Taxonomy" id="218851"/>
    <lineage>
        <taxon>Eukaryota</taxon>
        <taxon>Viridiplantae</taxon>
        <taxon>Streptophyta</taxon>
        <taxon>Embryophyta</taxon>
        <taxon>Tracheophyta</taxon>
        <taxon>Spermatophyta</taxon>
        <taxon>Magnoliopsida</taxon>
        <taxon>Ranunculales</taxon>
        <taxon>Ranunculaceae</taxon>
        <taxon>Thalictroideae</taxon>
        <taxon>Aquilegia</taxon>
    </lineage>
</organism>
<reference evidence="1 2" key="1">
    <citation type="submission" date="2017-09" db="EMBL/GenBank/DDBJ databases">
        <title>WGS assembly of Aquilegia coerulea Goldsmith.</title>
        <authorList>
            <person name="Hodges S."/>
            <person name="Kramer E."/>
            <person name="Nordborg M."/>
            <person name="Tomkins J."/>
            <person name="Borevitz J."/>
            <person name="Derieg N."/>
            <person name="Yan J."/>
            <person name="Mihaltcheva S."/>
            <person name="Hayes R.D."/>
            <person name="Rokhsar D."/>
        </authorList>
    </citation>
    <scope>NUCLEOTIDE SEQUENCE [LARGE SCALE GENOMIC DNA]</scope>
    <source>
        <strain evidence="2">cv. Goldsmith</strain>
    </source>
</reference>
<accession>A0A2G5DQX7</accession>
<name>A0A2G5DQX7_AQUCA</name>
<evidence type="ECO:0000313" key="1">
    <source>
        <dbReference type="EMBL" id="PIA45925.1"/>
    </source>
</evidence>